<evidence type="ECO:0000313" key="1">
    <source>
        <dbReference type="EMBL" id="SHF18192.1"/>
    </source>
</evidence>
<dbReference type="RefSeq" id="WP_073172514.1">
    <property type="nucleotide sequence ID" value="NZ_FQVE01000002.1"/>
</dbReference>
<dbReference type="AlphaFoldDB" id="A0A1M4ZK49"/>
<name>A0A1M4ZK49_9FLAO</name>
<organism evidence="1 2">
    <name type="scientific">Chryseobacterium vrystaatense</name>
    <dbReference type="NCBI Taxonomy" id="307480"/>
    <lineage>
        <taxon>Bacteria</taxon>
        <taxon>Pseudomonadati</taxon>
        <taxon>Bacteroidota</taxon>
        <taxon>Flavobacteriia</taxon>
        <taxon>Flavobacteriales</taxon>
        <taxon>Weeksellaceae</taxon>
        <taxon>Chryseobacterium group</taxon>
        <taxon>Chryseobacterium</taxon>
    </lineage>
</organism>
<gene>
    <name evidence="1" type="ORF">SAMN02787073_1617</name>
</gene>
<dbReference type="Proteomes" id="UP000184108">
    <property type="component" value="Unassembled WGS sequence"/>
</dbReference>
<dbReference type="EMBL" id="FQVE01000002">
    <property type="protein sequence ID" value="SHF18192.1"/>
    <property type="molecule type" value="Genomic_DNA"/>
</dbReference>
<proteinExistence type="predicted"/>
<protein>
    <submittedName>
        <fullName evidence="1">Uncharacterized protein</fullName>
    </submittedName>
</protein>
<sequence>MENVFLITNKERTKFLCRNTIGRYFDIPKKQKDIITYPTEGSAKMIIVSHRGDYNLDSDEKREMMVVQYELILKEVS</sequence>
<evidence type="ECO:0000313" key="2">
    <source>
        <dbReference type="Proteomes" id="UP000184108"/>
    </source>
</evidence>
<reference evidence="2" key="1">
    <citation type="submission" date="2016-11" db="EMBL/GenBank/DDBJ databases">
        <authorList>
            <person name="Varghese N."/>
            <person name="Submissions S."/>
        </authorList>
    </citation>
    <scope>NUCLEOTIDE SEQUENCE [LARGE SCALE GENOMIC DNA]</scope>
    <source>
        <strain evidence="2">YR203</strain>
    </source>
</reference>
<accession>A0A1M4ZK49</accession>